<keyword evidence="3" id="KW-1185">Reference proteome</keyword>
<gene>
    <name evidence="2" type="ORF">ERX46_04270</name>
</gene>
<keyword evidence="1" id="KW-0732">Signal</keyword>
<comment type="caution">
    <text evidence="2">The sequence shown here is derived from an EMBL/GenBank/DDBJ whole genome shotgun (WGS) entry which is preliminary data.</text>
</comment>
<protein>
    <submittedName>
        <fullName evidence="2">Porin</fullName>
    </submittedName>
</protein>
<evidence type="ECO:0000256" key="1">
    <source>
        <dbReference type="SAM" id="SignalP"/>
    </source>
</evidence>
<dbReference type="Proteomes" id="UP000293952">
    <property type="component" value="Unassembled WGS sequence"/>
</dbReference>
<proteinExistence type="predicted"/>
<sequence length="370" mass="42415">MKFRSLILTLHIVILITSNQLIAQNSNSINITPKLALNAYLETYYGYDFAQPENNRRPTVLYNFTDHNKININTGIIGIDYRGTYFRSTLSFIGGTYANENLAGEPKFFNHVYEAKFGVKLLKNHALWFDFGIMESNIGFENVRSNECFTLTRSLMAEGSPYYLTAAKLGYTTKNKKWEMELLFSNGWQQMVNGFPSVGHTLKYKPKDDWLINSSSFIGRVKLPGIVPILTREEFRIFHNLYAKYENNKYGFIAGFDFGIDQLVENRDDVGSWMSTTAVFKYKFNKRWSSAVRAEYFLDPSNSVAKIDNIYGFENFGTSLNIDYQIGGAILLRVEGRMLAGKEAYYMMNDLPSKSNFYLGGAVVISMWKQ</sequence>
<organism evidence="2 3">
    <name type="scientific">Brumimicrobium glaciale</name>
    <dbReference type="NCBI Taxonomy" id="200475"/>
    <lineage>
        <taxon>Bacteria</taxon>
        <taxon>Pseudomonadati</taxon>
        <taxon>Bacteroidota</taxon>
        <taxon>Flavobacteriia</taxon>
        <taxon>Flavobacteriales</taxon>
        <taxon>Crocinitomicaceae</taxon>
        <taxon>Brumimicrobium</taxon>
    </lineage>
</organism>
<dbReference type="RefSeq" id="WP_130092606.1">
    <property type="nucleotide sequence ID" value="NZ_SETE01000002.1"/>
</dbReference>
<dbReference type="OrthoDB" id="103154at2"/>
<feature type="chain" id="PRO_5020326306" evidence="1">
    <location>
        <begin position="24"/>
        <end position="370"/>
    </location>
</feature>
<accession>A0A4Q4KP44</accession>
<evidence type="ECO:0000313" key="2">
    <source>
        <dbReference type="EMBL" id="RYM34597.1"/>
    </source>
</evidence>
<dbReference type="Pfam" id="PF07642">
    <property type="entry name" value="BBP2"/>
    <property type="match status" value="1"/>
</dbReference>
<dbReference type="EMBL" id="SETE01000002">
    <property type="protein sequence ID" value="RYM34597.1"/>
    <property type="molecule type" value="Genomic_DNA"/>
</dbReference>
<evidence type="ECO:0000313" key="3">
    <source>
        <dbReference type="Proteomes" id="UP000293952"/>
    </source>
</evidence>
<dbReference type="InterPro" id="IPR011486">
    <property type="entry name" value="BBP2"/>
</dbReference>
<reference evidence="2 3" key="1">
    <citation type="submission" date="2019-02" db="EMBL/GenBank/DDBJ databases">
        <title>Genome sequence of the sea-ice species Brumimicrobium glaciale.</title>
        <authorList>
            <person name="Bowman J.P."/>
        </authorList>
    </citation>
    <scope>NUCLEOTIDE SEQUENCE [LARGE SCALE GENOMIC DNA]</scope>
    <source>
        <strain evidence="2 3">IC156</strain>
    </source>
</reference>
<feature type="signal peptide" evidence="1">
    <location>
        <begin position="1"/>
        <end position="23"/>
    </location>
</feature>
<dbReference type="AlphaFoldDB" id="A0A4Q4KP44"/>
<name>A0A4Q4KP44_9FLAO</name>